<evidence type="ECO:0000256" key="9">
    <source>
        <dbReference type="ARBA" id="ARBA00023204"/>
    </source>
</evidence>
<dbReference type="GO" id="GO:0006281">
    <property type="term" value="P:DNA repair"/>
    <property type="evidence" value="ECO:0007669"/>
    <property type="project" value="UniProtKB-KW"/>
</dbReference>
<dbReference type="InterPro" id="IPR047127">
    <property type="entry name" value="MutT-like"/>
</dbReference>
<keyword evidence="9" id="KW-0234">DNA repair</keyword>
<dbReference type="AlphaFoldDB" id="A0AAW6E132"/>
<dbReference type="GO" id="GO:0035539">
    <property type="term" value="F:8-oxo-7,8-dihydrodeoxyguanosine triphosphate pyrophosphatase activity"/>
    <property type="evidence" value="ECO:0007669"/>
    <property type="project" value="UniProtKB-EC"/>
</dbReference>
<dbReference type="Proteomes" id="UP001211015">
    <property type="component" value="Unassembled WGS sequence"/>
</dbReference>
<evidence type="ECO:0000256" key="1">
    <source>
        <dbReference type="ARBA" id="ARBA00001946"/>
    </source>
</evidence>
<dbReference type="InterPro" id="IPR015797">
    <property type="entry name" value="NUDIX_hydrolase-like_dom_sf"/>
</dbReference>
<evidence type="ECO:0000256" key="10">
    <source>
        <dbReference type="ARBA" id="ARBA00035861"/>
    </source>
</evidence>
<gene>
    <name evidence="13" type="ORF">PNU62_00185</name>
</gene>
<dbReference type="InterPro" id="IPR020084">
    <property type="entry name" value="NUDIX_hydrolase_CS"/>
</dbReference>
<evidence type="ECO:0000256" key="5">
    <source>
        <dbReference type="ARBA" id="ARBA00022723"/>
    </source>
</evidence>
<comment type="caution">
    <text evidence="13">The sequence shown here is derived from an EMBL/GenBank/DDBJ whole genome shotgun (WGS) entry which is preliminary data.</text>
</comment>
<evidence type="ECO:0000256" key="4">
    <source>
        <dbReference type="ARBA" id="ARBA00022705"/>
    </source>
</evidence>
<evidence type="ECO:0000256" key="3">
    <source>
        <dbReference type="ARBA" id="ARBA00022457"/>
    </source>
</evidence>
<dbReference type="GO" id="GO:0044715">
    <property type="term" value="F:8-oxo-dGDP phosphatase activity"/>
    <property type="evidence" value="ECO:0007669"/>
    <property type="project" value="TreeGrafter"/>
</dbReference>
<dbReference type="InterPro" id="IPR000086">
    <property type="entry name" value="NUDIX_hydrolase_dom"/>
</dbReference>
<evidence type="ECO:0000256" key="7">
    <source>
        <dbReference type="ARBA" id="ARBA00022801"/>
    </source>
</evidence>
<proteinExistence type="inferred from homology"/>
<dbReference type="SUPFAM" id="SSF55811">
    <property type="entry name" value="Nudix"/>
    <property type="match status" value="1"/>
</dbReference>
<evidence type="ECO:0000256" key="8">
    <source>
        <dbReference type="ARBA" id="ARBA00022842"/>
    </source>
</evidence>
<reference evidence="13" key="1">
    <citation type="submission" date="2023-01" db="EMBL/GenBank/DDBJ databases">
        <title>Human gut microbiome strain richness.</title>
        <authorList>
            <person name="Chen-Liaw A."/>
        </authorList>
    </citation>
    <scope>NUCLEOTIDE SEQUENCE</scope>
    <source>
        <strain evidence="13">1001275st1_F4_1001275B_160808</strain>
    </source>
</reference>
<keyword evidence="4" id="KW-0235">DNA replication</keyword>
<comment type="cofactor">
    <cofactor evidence="1">
        <name>Mg(2+)</name>
        <dbReference type="ChEBI" id="CHEBI:18420"/>
    </cofactor>
</comment>
<organism evidence="13 14">
    <name type="scientific">Ruminococcus bicirculans</name>
    <name type="common">ex Wegman et al. 2014</name>
    <dbReference type="NCBI Taxonomy" id="1160721"/>
    <lineage>
        <taxon>Bacteria</taxon>
        <taxon>Bacillati</taxon>
        <taxon>Bacillota</taxon>
        <taxon>Clostridia</taxon>
        <taxon>Eubacteriales</taxon>
        <taxon>Oscillospiraceae</taxon>
        <taxon>Ruminococcus</taxon>
    </lineage>
</organism>
<dbReference type="EMBL" id="JAQMLV010000001">
    <property type="protein sequence ID" value="MDB8743433.1"/>
    <property type="molecule type" value="Genomic_DNA"/>
</dbReference>
<evidence type="ECO:0000313" key="13">
    <source>
        <dbReference type="EMBL" id="MDB8743433.1"/>
    </source>
</evidence>
<keyword evidence="3" id="KW-0515">Mutator protein</keyword>
<dbReference type="GO" id="GO:0046872">
    <property type="term" value="F:metal ion binding"/>
    <property type="evidence" value="ECO:0007669"/>
    <property type="project" value="UniProtKB-KW"/>
</dbReference>
<keyword evidence="5" id="KW-0479">Metal-binding</keyword>
<dbReference type="PANTHER" id="PTHR47707:SF1">
    <property type="entry name" value="NUDIX HYDROLASE FAMILY PROTEIN"/>
    <property type="match status" value="1"/>
</dbReference>
<comment type="catalytic activity">
    <reaction evidence="10">
        <text>8-oxo-dGTP + H2O = 8-oxo-dGMP + diphosphate + H(+)</text>
        <dbReference type="Rhea" id="RHEA:31575"/>
        <dbReference type="ChEBI" id="CHEBI:15377"/>
        <dbReference type="ChEBI" id="CHEBI:15378"/>
        <dbReference type="ChEBI" id="CHEBI:33019"/>
        <dbReference type="ChEBI" id="CHEBI:63224"/>
        <dbReference type="ChEBI" id="CHEBI:77896"/>
        <dbReference type="EC" id="3.6.1.55"/>
    </reaction>
</comment>
<dbReference type="GO" id="GO:0008413">
    <property type="term" value="F:8-oxo-7,8-dihydroguanosine triphosphate pyrophosphatase activity"/>
    <property type="evidence" value="ECO:0007669"/>
    <property type="project" value="TreeGrafter"/>
</dbReference>
<protein>
    <recommendedName>
        <fullName evidence="11">8-oxo-dGTP diphosphatase</fullName>
        <ecNumber evidence="11">3.6.1.55</ecNumber>
    </recommendedName>
</protein>
<dbReference type="PROSITE" id="PS51462">
    <property type="entry name" value="NUDIX"/>
    <property type="match status" value="1"/>
</dbReference>
<evidence type="ECO:0000313" key="14">
    <source>
        <dbReference type="Proteomes" id="UP001211015"/>
    </source>
</evidence>
<dbReference type="Gene3D" id="3.90.79.10">
    <property type="entry name" value="Nucleoside Triphosphate Pyrophosphohydrolase"/>
    <property type="match status" value="1"/>
</dbReference>
<dbReference type="GO" id="GO:0044716">
    <property type="term" value="F:8-oxo-GDP phosphatase activity"/>
    <property type="evidence" value="ECO:0007669"/>
    <property type="project" value="TreeGrafter"/>
</dbReference>
<evidence type="ECO:0000259" key="12">
    <source>
        <dbReference type="PROSITE" id="PS51462"/>
    </source>
</evidence>
<keyword evidence="6" id="KW-0227">DNA damage</keyword>
<name>A0AAW6E132_9FIRM</name>
<comment type="similarity">
    <text evidence="2">Belongs to the Nudix hydrolase family.</text>
</comment>
<accession>A0AAW6E132</accession>
<evidence type="ECO:0000256" key="2">
    <source>
        <dbReference type="ARBA" id="ARBA00005582"/>
    </source>
</evidence>
<feature type="domain" description="Nudix hydrolase" evidence="12">
    <location>
        <begin position="29"/>
        <end position="161"/>
    </location>
</feature>
<dbReference type="RefSeq" id="WP_117856663.1">
    <property type="nucleotide sequence ID" value="NZ_CAKVQR010000018.1"/>
</dbReference>
<dbReference type="CDD" id="cd04693">
    <property type="entry name" value="NUDIX_Hydrolase"/>
    <property type="match status" value="1"/>
</dbReference>
<dbReference type="PROSITE" id="PS00893">
    <property type="entry name" value="NUDIX_BOX"/>
    <property type="match status" value="1"/>
</dbReference>
<dbReference type="EC" id="3.6.1.55" evidence="11"/>
<sequence length="162" mass="18544">MELWDAYDRDFKKIQGVTLVRGEAIPEGFFHLVCEIIVRHIDGSYLIMQRDKRKHLGGMWEATAGGSALQGEAPVTCAARELHEETGITSDNLVEIGRVLHHNHKSFYVEYLCITDIDKDSIVLQEGETSNYKWITADRLLKLSRDELATQRILNFIEELNL</sequence>
<dbReference type="PANTHER" id="PTHR47707">
    <property type="entry name" value="8-OXO-DGTP DIPHOSPHATASE"/>
    <property type="match status" value="1"/>
</dbReference>
<dbReference type="GO" id="GO:0006260">
    <property type="term" value="P:DNA replication"/>
    <property type="evidence" value="ECO:0007669"/>
    <property type="project" value="UniProtKB-KW"/>
</dbReference>
<dbReference type="Pfam" id="PF00293">
    <property type="entry name" value="NUDIX"/>
    <property type="match status" value="1"/>
</dbReference>
<keyword evidence="8" id="KW-0460">Magnesium</keyword>
<evidence type="ECO:0000256" key="11">
    <source>
        <dbReference type="ARBA" id="ARBA00038905"/>
    </source>
</evidence>
<evidence type="ECO:0000256" key="6">
    <source>
        <dbReference type="ARBA" id="ARBA00022763"/>
    </source>
</evidence>
<keyword evidence="7" id="KW-0378">Hydrolase</keyword>